<dbReference type="Gene3D" id="4.10.240.10">
    <property type="entry name" value="Zn(2)-C6 fungal-type DNA-binding domain"/>
    <property type="match status" value="1"/>
</dbReference>
<dbReference type="CDD" id="cd00067">
    <property type="entry name" value="GAL4"/>
    <property type="match status" value="1"/>
</dbReference>
<dbReference type="STRING" id="1448308.A0A2T2NZE5"/>
<dbReference type="GO" id="GO:0008270">
    <property type="term" value="F:zinc ion binding"/>
    <property type="evidence" value="ECO:0007669"/>
    <property type="project" value="InterPro"/>
</dbReference>
<dbReference type="Pfam" id="PF00172">
    <property type="entry name" value="Zn_clus"/>
    <property type="match status" value="1"/>
</dbReference>
<reference evidence="3 4" key="1">
    <citation type="journal article" date="2018" name="Front. Microbiol.">
        <title>Genome-Wide Analysis of Corynespora cassiicola Leaf Fall Disease Putative Effectors.</title>
        <authorList>
            <person name="Lopez D."/>
            <person name="Ribeiro S."/>
            <person name="Label P."/>
            <person name="Fumanal B."/>
            <person name="Venisse J.S."/>
            <person name="Kohler A."/>
            <person name="de Oliveira R.R."/>
            <person name="Labutti K."/>
            <person name="Lipzen A."/>
            <person name="Lail K."/>
            <person name="Bauer D."/>
            <person name="Ohm R.A."/>
            <person name="Barry K.W."/>
            <person name="Spatafora J."/>
            <person name="Grigoriev I.V."/>
            <person name="Martin F.M."/>
            <person name="Pujade-Renaud V."/>
        </authorList>
    </citation>
    <scope>NUCLEOTIDE SEQUENCE [LARGE SCALE GENOMIC DNA]</scope>
    <source>
        <strain evidence="3 4">Philippines</strain>
    </source>
</reference>
<evidence type="ECO:0000313" key="3">
    <source>
        <dbReference type="EMBL" id="PSN70468.1"/>
    </source>
</evidence>
<dbReference type="OrthoDB" id="4216928at2759"/>
<accession>A0A2T2NZE5</accession>
<dbReference type="InterPro" id="IPR036864">
    <property type="entry name" value="Zn2-C6_fun-type_DNA-bd_sf"/>
</dbReference>
<dbReference type="GO" id="GO:0000981">
    <property type="term" value="F:DNA-binding transcription factor activity, RNA polymerase II-specific"/>
    <property type="evidence" value="ECO:0007669"/>
    <property type="project" value="InterPro"/>
</dbReference>
<dbReference type="PROSITE" id="PS50048">
    <property type="entry name" value="ZN2_CY6_FUNGAL_2"/>
    <property type="match status" value="1"/>
</dbReference>
<keyword evidence="1" id="KW-0539">Nucleus</keyword>
<name>A0A2T2NZE5_CORCC</name>
<gene>
    <name evidence="3" type="ORF">BS50DRAFT_489025</name>
</gene>
<dbReference type="AlphaFoldDB" id="A0A2T2NZE5"/>
<evidence type="ECO:0000256" key="1">
    <source>
        <dbReference type="ARBA" id="ARBA00023242"/>
    </source>
</evidence>
<proteinExistence type="predicted"/>
<dbReference type="Proteomes" id="UP000240883">
    <property type="component" value="Unassembled WGS sequence"/>
</dbReference>
<evidence type="ECO:0000259" key="2">
    <source>
        <dbReference type="PROSITE" id="PS50048"/>
    </source>
</evidence>
<evidence type="ECO:0000313" key="4">
    <source>
        <dbReference type="Proteomes" id="UP000240883"/>
    </source>
</evidence>
<dbReference type="EMBL" id="KZ678132">
    <property type="protein sequence ID" value="PSN70468.1"/>
    <property type="molecule type" value="Genomic_DNA"/>
</dbReference>
<dbReference type="SUPFAM" id="SSF57701">
    <property type="entry name" value="Zn2/Cys6 DNA-binding domain"/>
    <property type="match status" value="1"/>
</dbReference>
<keyword evidence="4" id="KW-1185">Reference proteome</keyword>
<feature type="domain" description="Zn(2)-C6 fungal-type" evidence="2">
    <location>
        <begin position="12"/>
        <end position="42"/>
    </location>
</feature>
<protein>
    <recommendedName>
        <fullName evidence="2">Zn(2)-C6 fungal-type domain-containing protein</fullName>
    </recommendedName>
</protein>
<dbReference type="SMART" id="SM00066">
    <property type="entry name" value="GAL4"/>
    <property type="match status" value="1"/>
</dbReference>
<dbReference type="InterPro" id="IPR001138">
    <property type="entry name" value="Zn2Cys6_DnaBD"/>
</dbReference>
<organism evidence="3 4">
    <name type="scientific">Corynespora cassiicola Philippines</name>
    <dbReference type="NCBI Taxonomy" id="1448308"/>
    <lineage>
        <taxon>Eukaryota</taxon>
        <taxon>Fungi</taxon>
        <taxon>Dikarya</taxon>
        <taxon>Ascomycota</taxon>
        <taxon>Pezizomycotina</taxon>
        <taxon>Dothideomycetes</taxon>
        <taxon>Pleosporomycetidae</taxon>
        <taxon>Pleosporales</taxon>
        <taxon>Corynesporascaceae</taxon>
        <taxon>Corynespora</taxon>
    </lineage>
</organism>
<sequence length="369" mass="41690">MLGYISSTRRKSCHACVKSKRRCDLGYPCCKRCLAKSLECVYPHSAREAEVVIRQTTPDLIPIQSDARATGQSQAHPSIDPTLLSRDGFLRLIVTAEPQIGKDLVPQIWEPTILNHDQVMSMINSLCAFIPSLAYTGHTLFIHKTLYEGHQPAAYQDSCSLAALYLLKTNSNANVLMNSIDSKIVSLISRSKDWSLLEHLAAVQALIIYQVMRLFDPDINMQIQASKHIKLLELWTAHLWKRSFNSPETFPTCHESWVFYESLRRTVLFSTLVSGAWSCITKAGLCDKVPILARLPFTNSQRMWDCDSAEWQESRPCATVSGEQRPYLIAYGDLSKSWTYDAQVEELSTFERMLLAPCRGGDDPRLLDV</sequence>